<reference evidence="3" key="1">
    <citation type="journal article" date="2023" name="Int. J. Syst. Evol. Microbiol.">
        <title>Collibacillus ludicampi gen. nov., sp. nov., a new soil bacterium of the family Alicyclobacillaceae.</title>
        <authorList>
            <person name="Jojima T."/>
            <person name="Ioku Y."/>
            <person name="Fukuta Y."/>
            <person name="Shirasaka N."/>
            <person name="Matsumura Y."/>
            <person name="Mori M."/>
        </authorList>
    </citation>
    <scope>NUCLEOTIDE SEQUENCE</scope>
    <source>
        <strain evidence="3">TP075</strain>
    </source>
</reference>
<proteinExistence type="predicted"/>
<comment type="caution">
    <text evidence="3">The sequence shown here is derived from an EMBL/GenBank/DDBJ whole genome shotgun (WGS) entry which is preliminary data.</text>
</comment>
<dbReference type="EMBL" id="BOQE01000001">
    <property type="protein sequence ID" value="GIM45299.1"/>
    <property type="molecule type" value="Genomic_DNA"/>
</dbReference>
<dbReference type="AlphaFoldDB" id="A0AAV4LBR3"/>
<sequence>MDVQPLEERIHAMFSQMDYGLFVDINNLAVTHAFFNPVMVFLSQYGEYLFYLGIVLYWFSRSSKNRRMVTEALLSATIALGINALIGIFLYRDRPFVHHHVIQLIQHAANASFPSDHATGAFVIATAIWMFRKRDGWLWLLLASGISFSRIWTGVHYPSDVIAGMIIGISIATIIHGLLILWKGIDQFVNKCIGFYEDIEKRIWKENKKHHPIH</sequence>
<organism evidence="3 4">
    <name type="scientific">Collibacillus ludicampi</name>
    <dbReference type="NCBI Taxonomy" id="2771369"/>
    <lineage>
        <taxon>Bacteria</taxon>
        <taxon>Bacillati</taxon>
        <taxon>Bacillota</taxon>
        <taxon>Bacilli</taxon>
        <taxon>Bacillales</taxon>
        <taxon>Alicyclobacillaceae</taxon>
        <taxon>Collibacillus</taxon>
    </lineage>
</organism>
<keyword evidence="4" id="KW-1185">Reference proteome</keyword>
<evidence type="ECO:0000313" key="4">
    <source>
        <dbReference type="Proteomes" id="UP001057291"/>
    </source>
</evidence>
<keyword evidence="1" id="KW-1133">Transmembrane helix</keyword>
<accession>A0AAV4LBR3</accession>
<feature type="transmembrane region" description="Helical" evidence="1">
    <location>
        <begin position="161"/>
        <end position="182"/>
    </location>
</feature>
<dbReference type="Gene3D" id="1.20.144.10">
    <property type="entry name" value="Phosphatidic acid phosphatase type 2/haloperoxidase"/>
    <property type="match status" value="1"/>
</dbReference>
<feature type="transmembrane region" description="Helical" evidence="1">
    <location>
        <begin position="137"/>
        <end position="155"/>
    </location>
</feature>
<evidence type="ECO:0000256" key="1">
    <source>
        <dbReference type="SAM" id="Phobius"/>
    </source>
</evidence>
<dbReference type="InterPro" id="IPR000326">
    <property type="entry name" value="PAP2/HPO"/>
</dbReference>
<feature type="transmembrane region" description="Helical" evidence="1">
    <location>
        <begin position="72"/>
        <end position="91"/>
    </location>
</feature>
<feature type="domain" description="Phosphatidic acid phosphatase type 2/haloperoxidase" evidence="2">
    <location>
        <begin position="73"/>
        <end position="176"/>
    </location>
</feature>
<gene>
    <name evidence="3" type="primary">bcrC_2</name>
    <name evidence="3" type="ORF">DNHGIG_08480</name>
</gene>
<dbReference type="SMART" id="SM00014">
    <property type="entry name" value="acidPPc"/>
    <property type="match status" value="1"/>
</dbReference>
<protein>
    <submittedName>
        <fullName evidence="3">Undecaprenyl-diphosphatase</fullName>
    </submittedName>
</protein>
<dbReference type="InterPro" id="IPR033879">
    <property type="entry name" value="UPP_Pase"/>
</dbReference>
<dbReference type="Pfam" id="PF01569">
    <property type="entry name" value="PAP2"/>
    <property type="match status" value="1"/>
</dbReference>
<dbReference type="PANTHER" id="PTHR14969:SF58">
    <property type="entry name" value="UNDECAPRENYL-DIPHOSPHATASE BCRC"/>
    <property type="match status" value="1"/>
</dbReference>
<feature type="transmembrane region" description="Helical" evidence="1">
    <location>
        <begin position="38"/>
        <end position="60"/>
    </location>
</feature>
<name>A0AAV4LBR3_9BACL</name>
<dbReference type="Proteomes" id="UP001057291">
    <property type="component" value="Unassembled WGS sequence"/>
</dbReference>
<dbReference type="GO" id="GO:0050380">
    <property type="term" value="F:undecaprenyl-diphosphatase activity"/>
    <property type="evidence" value="ECO:0007669"/>
    <property type="project" value="InterPro"/>
</dbReference>
<dbReference type="PANTHER" id="PTHR14969">
    <property type="entry name" value="SPHINGOSINE-1-PHOSPHATE PHOSPHOHYDROLASE"/>
    <property type="match status" value="1"/>
</dbReference>
<keyword evidence="1" id="KW-0472">Membrane</keyword>
<dbReference type="CDD" id="cd03385">
    <property type="entry name" value="PAP2_BcrC_like"/>
    <property type="match status" value="1"/>
</dbReference>
<evidence type="ECO:0000259" key="2">
    <source>
        <dbReference type="SMART" id="SM00014"/>
    </source>
</evidence>
<evidence type="ECO:0000313" key="3">
    <source>
        <dbReference type="EMBL" id="GIM45299.1"/>
    </source>
</evidence>
<dbReference type="SUPFAM" id="SSF48317">
    <property type="entry name" value="Acid phosphatase/Vanadium-dependent haloperoxidase"/>
    <property type="match status" value="1"/>
</dbReference>
<feature type="transmembrane region" description="Helical" evidence="1">
    <location>
        <begin position="111"/>
        <end position="130"/>
    </location>
</feature>
<keyword evidence="1" id="KW-0812">Transmembrane</keyword>
<dbReference type="InterPro" id="IPR036938">
    <property type="entry name" value="PAP2/HPO_sf"/>
</dbReference>
<dbReference type="GO" id="GO:0005886">
    <property type="term" value="C:plasma membrane"/>
    <property type="evidence" value="ECO:0007669"/>
    <property type="project" value="InterPro"/>
</dbReference>